<accession>A0A9X4M4Y4</accession>
<sequence length="314" mass="35475">MSKKVFITGASGCVGHYLIEMLLEKTDYDLYLLVRDRRKLQIDVSDRPNVHVIEDSMQNIGNYQALLRTMEFVVSTAAGWGGEEAFVVNRDKTIELFSSLDPQVCERAIYFSTASILDSHNQIIPEAGELGTNYIASKHACLETLENSVIRDRLITVFPTLVFGGAENKPYSHLSKGLKDILKYVPYARFLKTDGSFHFVHAIDIAQIVTYLLTAPSGPVAPARPARLVLGMQRLTAQDLIVQFCEYLNLKVGWQFELTPFLVDAVIKLFRIEVAEWDRFCIAQRHFTYDVVSPETFGMVSQYPRLANLLAEVK</sequence>
<dbReference type="InterPro" id="IPR051783">
    <property type="entry name" value="NAD(P)-dependent_oxidoreduct"/>
</dbReference>
<evidence type="ECO:0000313" key="3">
    <source>
        <dbReference type="Proteomes" id="UP001152872"/>
    </source>
</evidence>
<protein>
    <submittedName>
        <fullName evidence="2">NAD(P)-dependent oxidoreductase</fullName>
    </submittedName>
</protein>
<evidence type="ECO:0000313" key="2">
    <source>
        <dbReference type="EMBL" id="MDG3493742.1"/>
    </source>
</evidence>
<dbReference type="GO" id="GO:0005737">
    <property type="term" value="C:cytoplasm"/>
    <property type="evidence" value="ECO:0007669"/>
    <property type="project" value="TreeGrafter"/>
</dbReference>
<dbReference type="SUPFAM" id="SSF51735">
    <property type="entry name" value="NAD(P)-binding Rossmann-fold domains"/>
    <property type="match status" value="1"/>
</dbReference>
<keyword evidence="3" id="KW-1185">Reference proteome</keyword>
<dbReference type="RefSeq" id="WP_009625794.1">
    <property type="nucleotide sequence ID" value="NZ_VBTY01000020.1"/>
</dbReference>
<name>A0A9X4M4Y4_9CYAN</name>
<dbReference type="InterPro" id="IPR036291">
    <property type="entry name" value="NAD(P)-bd_dom_sf"/>
</dbReference>
<feature type="domain" description="NAD-dependent epimerase/dehydratase" evidence="1">
    <location>
        <begin position="5"/>
        <end position="217"/>
    </location>
</feature>
<proteinExistence type="predicted"/>
<dbReference type="Gene3D" id="3.40.50.720">
    <property type="entry name" value="NAD(P)-binding Rossmann-like Domain"/>
    <property type="match status" value="1"/>
</dbReference>
<dbReference type="PANTHER" id="PTHR48079">
    <property type="entry name" value="PROTEIN YEEZ"/>
    <property type="match status" value="1"/>
</dbReference>
<organism evidence="2 3">
    <name type="scientific">Pseudanabaena catenata USMAC16</name>
    <dbReference type="NCBI Taxonomy" id="1855837"/>
    <lineage>
        <taxon>Bacteria</taxon>
        <taxon>Bacillati</taxon>
        <taxon>Cyanobacteriota</taxon>
        <taxon>Cyanophyceae</taxon>
        <taxon>Pseudanabaenales</taxon>
        <taxon>Pseudanabaenaceae</taxon>
        <taxon>Pseudanabaena</taxon>
    </lineage>
</organism>
<gene>
    <name evidence="2" type="ORF">FEV09_04150</name>
</gene>
<comment type="caution">
    <text evidence="2">The sequence shown here is derived from an EMBL/GenBank/DDBJ whole genome shotgun (WGS) entry which is preliminary data.</text>
</comment>
<dbReference type="AlphaFoldDB" id="A0A9X4M4Y4"/>
<dbReference type="Pfam" id="PF01370">
    <property type="entry name" value="Epimerase"/>
    <property type="match status" value="1"/>
</dbReference>
<dbReference type="InterPro" id="IPR001509">
    <property type="entry name" value="Epimerase_deHydtase"/>
</dbReference>
<evidence type="ECO:0000259" key="1">
    <source>
        <dbReference type="Pfam" id="PF01370"/>
    </source>
</evidence>
<reference evidence="2" key="1">
    <citation type="submission" date="2019-05" db="EMBL/GenBank/DDBJ databases">
        <title>Whole genome sequencing of Pseudanabaena catenata USMAC16.</title>
        <authorList>
            <person name="Khan Z."/>
            <person name="Omar W.M."/>
            <person name="Convey P."/>
            <person name="Merican F."/>
            <person name="Najimudin N."/>
        </authorList>
    </citation>
    <scope>NUCLEOTIDE SEQUENCE</scope>
    <source>
        <strain evidence="2">USMAC16</strain>
    </source>
</reference>
<dbReference type="Proteomes" id="UP001152872">
    <property type="component" value="Unassembled WGS sequence"/>
</dbReference>
<dbReference type="PANTHER" id="PTHR48079:SF6">
    <property type="entry name" value="NAD(P)-BINDING DOMAIN-CONTAINING PROTEIN-RELATED"/>
    <property type="match status" value="1"/>
</dbReference>
<dbReference type="EMBL" id="VBTY01000020">
    <property type="protein sequence ID" value="MDG3493742.1"/>
    <property type="molecule type" value="Genomic_DNA"/>
</dbReference>
<dbReference type="GO" id="GO:0004029">
    <property type="term" value="F:aldehyde dehydrogenase (NAD+) activity"/>
    <property type="evidence" value="ECO:0007669"/>
    <property type="project" value="TreeGrafter"/>
</dbReference>